<keyword evidence="2" id="KW-1133">Transmembrane helix</keyword>
<dbReference type="Proteomes" id="UP000317940">
    <property type="component" value="Unassembled WGS sequence"/>
</dbReference>
<evidence type="ECO:0000313" key="3">
    <source>
        <dbReference type="EMBL" id="TWF71625.1"/>
    </source>
</evidence>
<keyword evidence="4" id="KW-1185">Reference proteome</keyword>
<keyword evidence="2" id="KW-0812">Transmembrane</keyword>
<evidence type="ECO:0000256" key="1">
    <source>
        <dbReference type="SAM" id="MobiDB-lite"/>
    </source>
</evidence>
<protein>
    <recommendedName>
        <fullName evidence="5">Cholesterol esterase</fullName>
    </recommendedName>
</protein>
<accession>A0A561S9Z3</accession>
<proteinExistence type="predicted"/>
<reference evidence="3 4" key="1">
    <citation type="submission" date="2019-06" db="EMBL/GenBank/DDBJ databases">
        <title>Sequencing the genomes of 1000 actinobacteria strains.</title>
        <authorList>
            <person name="Klenk H.-P."/>
        </authorList>
    </citation>
    <scope>NUCLEOTIDE SEQUENCE [LARGE SCALE GENOMIC DNA]</scope>
    <source>
        <strain evidence="3 4">DSM 44826</strain>
    </source>
</reference>
<feature type="transmembrane region" description="Helical" evidence="2">
    <location>
        <begin position="34"/>
        <end position="52"/>
    </location>
</feature>
<keyword evidence="2" id="KW-0472">Membrane</keyword>
<feature type="region of interest" description="Disordered" evidence="1">
    <location>
        <begin position="1"/>
        <end position="25"/>
    </location>
</feature>
<dbReference type="AlphaFoldDB" id="A0A561S9Z3"/>
<dbReference type="EMBL" id="VIWT01000009">
    <property type="protein sequence ID" value="TWF71625.1"/>
    <property type="molecule type" value="Genomic_DNA"/>
</dbReference>
<organism evidence="3 4">
    <name type="scientific">Kitasatospora viridis</name>
    <dbReference type="NCBI Taxonomy" id="281105"/>
    <lineage>
        <taxon>Bacteria</taxon>
        <taxon>Bacillati</taxon>
        <taxon>Actinomycetota</taxon>
        <taxon>Actinomycetes</taxon>
        <taxon>Kitasatosporales</taxon>
        <taxon>Streptomycetaceae</taxon>
        <taxon>Kitasatospora</taxon>
    </lineage>
</organism>
<comment type="caution">
    <text evidence="3">The sequence shown here is derived from an EMBL/GenBank/DDBJ whole genome shotgun (WGS) entry which is preliminary data.</text>
</comment>
<evidence type="ECO:0000313" key="4">
    <source>
        <dbReference type="Proteomes" id="UP000317940"/>
    </source>
</evidence>
<dbReference type="RefSeq" id="WP_246214267.1">
    <property type="nucleotide sequence ID" value="NZ_BAAAMZ010000028.1"/>
</dbReference>
<evidence type="ECO:0000256" key="2">
    <source>
        <dbReference type="SAM" id="Phobius"/>
    </source>
</evidence>
<sequence>MQERSEEGTPQHTEPSSGAAVAPPRGVTRWRRSALVAVPAAVAITAMAMAMTEGALAANLSLTAVPFTLSSTTVAAPKGLGTVMTTVNAGSNPAAVSEVGLPKAGLDGVCIHATQSVNLPLVGTVGTWSLNITSPAAATPLTTAQLDAGQGLQASNLILDGNAITGASATLNASGTTPNTIGAAADSANIKNSGITDGSAGQFGLDATGGETDISGLKANANGATLGGAITLPNLSISLVNGDTAGKGTGGSDC</sequence>
<evidence type="ECO:0008006" key="5">
    <source>
        <dbReference type="Google" id="ProtNLM"/>
    </source>
</evidence>
<gene>
    <name evidence="3" type="ORF">FHX73_19256</name>
</gene>
<name>A0A561S9Z3_9ACTN</name>